<dbReference type="InterPro" id="IPR009057">
    <property type="entry name" value="Homeodomain-like_sf"/>
</dbReference>
<dbReference type="Pfam" id="PF13358">
    <property type="entry name" value="DDE_3"/>
    <property type="match status" value="1"/>
</dbReference>
<keyword evidence="4" id="KW-1185">Reference proteome</keyword>
<comment type="subcellular location">
    <subcellularLocation>
        <location evidence="1">Nucleus</location>
    </subcellularLocation>
</comment>
<gene>
    <name evidence="3" type="ORF">ANN_06682</name>
</gene>
<name>A0ABQ8TGS0_PERAM</name>
<comment type="caution">
    <text evidence="3">The sequence shown here is derived from an EMBL/GenBank/DDBJ whole genome shotgun (WGS) entry which is preliminary data.</text>
</comment>
<protein>
    <recommendedName>
        <fullName evidence="2">Tc1-like transposase DDE domain-containing protein</fullName>
    </recommendedName>
</protein>
<dbReference type="Gene3D" id="3.30.420.10">
    <property type="entry name" value="Ribonuclease H-like superfamily/Ribonuclease H"/>
    <property type="match status" value="1"/>
</dbReference>
<dbReference type="InterPro" id="IPR038717">
    <property type="entry name" value="Tc1-like_DDE_dom"/>
</dbReference>
<dbReference type="Proteomes" id="UP001148838">
    <property type="component" value="Unassembled WGS sequence"/>
</dbReference>
<reference evidence="3 4" key="1">
    <citation type="journal article" date="2022" name="Allergy">
        <title>Genome assembly and annotation of Periplaneta americana reveal a comprehensive cockroach allergen profile.</title>
        <authorList>
            <person name="Wang L."/>
            <person name="Xiong Q."/>
            <person name="Saelim N."/>
            <person name="Wang L."/>
            <person name="Nong W."/>
            <person name="Wan A.T."/>
            <person name="Shi M."/>
            <person name="Liu X."/>
            <person name="Cao Q."/>
            <person name="Hui J.H.L."/>
            <person name="Sookrung N."/>
            <person name="Leung T.F."/>
            <person name="Tungtrongchitr A."/>
            <person name="Tsui S.K.W."/>
        </authorList>
    </citation>
    <scope>NUCLEOTIDE SEQUENCE [LARGE SCALE GENOMIC DNA]</scope>
    <source>
        <strain evidence="3">PWHHKU_190912</strain>
    </source>
</reference>
<dbReference type="InterPro" id="IPR036397">
    <property type="entry name" value="RNaseH_sf"/>
</dbReference>
<proteinExistence type="predicted"/>
<organism evidence="3 4">
    <name type="scientific">Periplaneta americana</name>
    <name type="common">American cockroach</name>
    <name type="synonym">Blatta americana</name>
    <dbReference type="NCBI Taxonomy" id="6978"/>
    <lineage>
        <taxon>Eukaryota</taxon>
        <taxon>Metazoa</taxon>
        <taxon>Ecdysozoa</taxon>
        <taxon>Arthropoda</taxon>
        <taxon>Hexapoda</taxon>
        <taxon>Insecta</taxon>
        <taxon>Pterygota</taxon>
        <taxon>Neoptera</taxon>
        <taxon>Polyneoptera</taxon>
        <taxon>Dictyoptera</taxon>
        <taxon>Blattodea</taxon>
        <taxon>Blattoidea</taxon>
        <taxon>Blattidae</taxon>
        <taxon>Blattinae</taxon>
        <taxon>Periplaneta</taxon>
    </lineage>
</organism>
<evidence type="ECO:0000259" key="2">
    <source>
        <dbReference type="Pfam" id="PF13358"/>
    </source>
</evidence>
<sequence>MRHFNAFEVYHALLLLRQGQSFRQVAKELEVSPSVVSRVRNMHREIGQYCKRPGQGCKCKTSPQDDRYIVLSALRQRKKTARDLQNDLYMASEIRVSYQTDNARAHSEAVTRDFLRGNEIEVMEWSAISPDLNATEHLWDVLDRKVRNRHQAPQTLQELGDALKKE</sequence>
<feature type="domain" description="Tc1-like transposase DDE" evidence="2">
    <location>
        <begin position="100"/>
        <end position="153"/>
    </location>
</feature>
<evidence type="ECO:0000313" key="3">
    <source>
        <dbReference type="EMBL" id="KAJ4444885.1"/>
    </source>
</evidence>
<accession>A0ABQ8TGS0</accession>
<dbReference type="SUPFAM" id="SSF46689">
    <property type="entry name" value="Homeodomain-like"/>
    <property type="match status" value="1"/>
</dbReference>
<evidence type="ECO:0000313" key="4">
    <source>
        <dbReference type="Proteomes" id="UP001148838"/>
    </source>
</evidence>
<dbReference type="EMBL" id="JAJSOF020000011">
    <property type="protein sequence ID" value="KAJ4444885.1"/>
    <property type="molecule type" value="Genomic_DNA"/>
</dbReference>
<evidence type="ECO:0000256" key="1">
    <source>
        <dbReference type="ARBA" id="ARBA00004123"/>
    </source>
</evidence>